<accession>A0A5B7X0Q5</accession>
<name>A0A5B7X0Q5_9FLAO</name>
<evidence type="ECO:0000259" key="1">
    <source>
        <dbReference type="Pfam" id="PF09537"/>
    </source>
</evidence>
<dbReference type="InterPro" id="IPR012347">
    <property type="entry name" value="Ferritin-like"/>
</dbReference>
<dbReference type="RefSeq" id="WP_139064749.1">
    <property type="nucleotide sequence ID" value="NZ_CP040812.1"/>
</dbReference>
<dbReference type="OrthoDB" id="282393at2"/>
<dbReference type="KEGG" id="afla:FHG64_01475"/>
<dbReference type="NCBIfam" id="TIGR02284">
    <property type="entry name" value="PA2169 family four-helix-bundle protein"/>
    <property type="match status" value="1"/>
</dbReference>
<dbReference type="EMBL" id="CP040812">
    <property type="protein sequence ID" value="QCY68173.1"/>
    <property type="molecule type" value="Genomic_DNA"/>
</dbReference>
<evidence type="ECO:0000313" key="3">
    <source>
        <dbReference type="Proteomes" id="UP000309016"/>
    </source>
</evidence>
<dbReference type="Proteomes" id="UP000309016">
    <property type="component" value="Chromosome"/>
</dbReference>
<dbReference type="InterPro" id="IPR016920">
    <property type="entry name" value="UCP029477"/>
</dbReference>
<keyword evidence="3" id="KW-1185">Reference proteome</keyword>
<dbReference type="InterPro" id="IPR019052">
    <property type="entry name" value="DUF2383"/>
</dbReference>
<protein>
    <submittedName>
        <fullName evidence="2">PA2169 family four-helix-bundle protein</fullName>
    </submittedName>
</protein>
<gene>
    <name evidence="2" type="ORF">FHG64_01475</name>
</gene>
<sequence length="161" mass="18403">MKTTREEAREESHKELVNDLQELLEKNLDAEKGFKNAIEDSKERGLKQFLKNQALQKNRFVTELDAIIRSLNEEPKGKGSTTGGLHRTWMDIKTALSSNKDEAVLEECLRGEKASRKEYEEKLDNKFLPPEISKVLQKHLAEINETIAGVSTLEDLADRHD</sequence>
<evidence type="ECO:0000313" key="2">
    <source>
        <dbReference type="EMBL" id="QCY68173.1"/>
    </source>
</evidence>
<dbReference type="PIRSF" id="PIRSF029477">
    <property type="entry name" value="UCP029477"/>
    <property type="match status" value="1"/>
</dbReference>
<feature type="domain" description="DUF2383" evidence="1">
    <location>
        <begin position="17"/>
        <end position="124"/>
    </location>
</feature>
<dbReference type="AlphaFoldDB" id="A0A5B7X0Q5"/>
<proteinExistence type="predicted"/>
<reference evidence="2 3" key="1">
    <citation type="submission" date="2019-06" db="EMBL/GenBank/DDBJ databases">
        <title>Complete genome sequence of Antarcticibacterium flavum KCTC 52984T from an Antarctic marine sediment.</title>
        <authorList>
            <person name="Lee Y.M."/>
            <person name="Shin S.C."/>
        </authorList>
    </citation>
    <scope>NUCLEOTIDE SEQUENCE [LARGE SCALE GENOMIC DNA]</scope>
    <source>
        <strain evidence="2 3">KCTC 52984</strain>
    </source>
</reference>
<organism evidence="2 3">
    <name type="scientific">Antarcticibacterium flavum</name>
    <dbReference type="NCBI Taxonomy" id="2058175"/>
    <lineage>
        <taxon>Bacteria</taxon>
        <taxon>Pseudomonadati</taxon>
        <taxon>Bacteroidota</taxon>
        <taxon>Flavobacteriia</taxon>
        <taxon>Flavobacteriales</taxon>
        <taxon>Flavobacteriaceae</taxon>
        <taxon>Antarcticibacterium</taxon>
    </lineage>
</organism>
<dbReference type="Gene3D" id="1.20.1260.10">
    <property type="match status" value="1"/>
</dbReference>
<dbReference type="InterPro" id="IPR011971">
    <property type="entry name" value="CHP02284"/>
</dbReference>
<dbReference type="Pfam" id="PF09537">
    <property type="entry name" value="DUF2383"/>
    <property type="match status" value="1"/>
</dbReference>